<evidence type="ECO:0000313" key="2">
    <source>
        <dbReference type="Proteomes" id="UP000233837"/>
    </source>
</evidence>
<dbReference type="EMBL" id="KZ502631">
    <property type="protein sequence ID" value="PKU75200.1"/>
    <property type="molecule type" value="Genomic_DNA"/>
</dbReference>
<reference evidence="1 2" key="2">
    <citation type="journal article" date="2017" name="Nature">
        <title>The Apostasia genome and the evolution of orchids.</title>
        <authorList>
            <person name="Zhang G.Q."/>
            <person name="Liu K.W."/>
            <person name="Li Z."/>
            <person name="Lohaus R."/>
            <person name="Hsiao Y.Y."/>
            <person name="Niu S.C."/>
            <person name="Wang J.Y."/>
            <person name="Lin Y.C."/>
            <person name="Xu Q."/>
            <person name="Chen L.J."/>
            <person name="Yoshida K."/>
            <person name="Fujiwara S."/>
            <person name="Wang Z.W."/>
            <person name="Zhang Y.Q."/>
            <person name="Mitsuda N."/>
            <person name="Wang M."/>
            <person name="Liu G.H."/>
            <person name="Pecoraro L."/>
            <person name="Huang H.X."/>
            <person name="Xiao X.J."/>
            <person name="Lin M."/>
            <person name="Wu X.Y."/>
            <person name="Wu W.L."/>
            <person name="Chen Y.Y."/>
            <person name="Chang S.B."/>
            <person name="Sakamoto S."/>
            <person name="Ohme-Takagi M."/>
            <person name="Yagi M."/>
            <person name="Zeng S.J."/>
            <person name="Shen C.Y."/>
            <person name="Yeh C.M."/>
            <person name="Luo Y.B."/>
            <person name="Tsai W.C."/>
            <person name="Van de Peer Y."/>
            <person name="Liu Z.J."/>
        </authorList>
    </citation>
    <scope>NUCLEOTIDE SEQUENCE [LARGE SCALE GENOMIC DNA]</scope>
    <source>
        <tissue evidence="1">The whole plant</tissue>
    </source>
</reference>
<evidence type="ECO:0000313" key="1">
    <source>
        <dbReference type="EMBL" id="PKU75200.1"/>
    </source>
</evidence>
<dbReference type="Proteomes" id="UP000233837">
    <property type="component" value="Unassembled WGS sequence"/>
</dbReference>
<dbReference type="AlphaFoldDB" id="A0A2I0WHR1"/>
<name>A0A2I0WHR1_9ASPA</name>
<organism evidence="1 2">
    <name type="scientific">Dendrobium catenatum</name>
    <dbReference type="NCBI Taxonomy" id="906689"/>
    <lineage>
        <taxon>Eukaryota</taxon>
        <taxon>Viridiplantae</taxon>
        <taxon>Streptophyta</taxon>
        <taxon>Embryophyta</taxon>
        <taxon>Tracheophyta</taxon>
        <taxon>Spermatophyta</taxon>
        <taxon>Magnoliopsida</taxon>
        <taxon>Liliopsida</taxon>
        <taxon>Asparagales</taxon>
        <taxon>Orchidaceae</taxon>
        <taxon>Epidendroideae</taxon>
        <taxon>Malaxideae</taxon>
        <taxon>Dendrobiinae</taxon>
        <taxon>Dendrobium</taxon>
    </lineage>
</organism>
<keyword evidence="2" id="KW-1185">Reference proteome</keyword>
<reference evidence="1 2" key="1">
    <citation type="journal article" date="2016" name="Sci. Rep.">
        <title>The Dendrobium catenatum Lindl. genome sequence provides insights into polysaccharide synthase, floral development and adaptive evolution.</title>
        <authorList>
            <person name="Zhang G.Q."/>
            <person name="Xu Q."/>
            <person name="Bian C."/>
            <person name="Tsai W.C."/>
            <person name="Yeh C.M."/>
            <person name="Liu K.W."/>
            <person name="Yoshida K."/>
            <person name="Zhang L.S."/>
            <person name="Chang S.B."/>
            <person name="Chen F."/>
            <person name="Shi Y."/>
            <person name="Su Y.Y."/>
            <person name="Zhang Y.Q."/>
            <person name="Chen L.J."/>
            <person name="Yin Y."/>
            <person name="Lin M."/>
            <person name="Huang H."/>
            <person name="Deng H."/>
            <person name="Wang Z.W."/>
            <person name="Zhu S.L."/>
            <person name="Zhao X."/>
            <person name="Deng C."/>
            <person name="Niu S.C."/>
            <person name="Huang J."/>
            <person name="Wang M."/>
            <person name="Liu G.H."/>
            <person name="Yang H.J."/>
            <person name="Xiao X.J."/>
            <person name="Hsiao Y.Y."/>
            <person name="Wu W.L."/>
            <person name="Chen Y.Y."/>
            <person name="Mitsuda N."/>
            <person name="Ohme-Takagi M."/>
            <person name="Luo Y.B."/>
            <person name="Van de Peer Y."/>
            <person name="Liu Z.J."/>
        </authorList>
    </citation>
    <scope>NUCLEOTIDE SEQUENCE [LARGE SCALE GENOMIC DNA]</scope>
    <source>
        <tissue evidence="1">The whole plant</tissue>
    </source>
</reference>
<protein>
    <submittedName>
        <fullName evidence="1">Uncharacterized protein</fullName>
    </submittedName>
</protein>
<sequence>MRRFSAVARRVKTEFGTPPRWVSEREYCTVKGPIHAFIARGGMGPRCGTYGEAGSLISTPERGESKLCLLNRIELRNALDQTGSSLERLEPLLAGILPPARVCRRDLVGKDGRSWSWPLLPWSQSPLNELLMSYRFSHLLPIYLRCNQMESPIPIPPGPSPKARGRGGQNI</sequence>
<gene>
    <name evidence="1" type="ORF">MA16_Dca022442</name>
</gene>
<accession>A0A2I0WHR1</accession>
<proteinExistence type="predicted"/>